<proteinExistence type="predicted"/>
<organism evidence="2 3">
    <name type="scientific">Populus alba x Populus x berolinensis</name>
    <dbReference type="NCBI Taxonomy" id="444605"/>
    <lineage>
        <taxon>Eukaryota</taxon>
        <taxon>Viridiplantae</taxon>
        <taxon>Streptophyta</taxon>
        <taxon>Embryophyta</taxon>
        <taxon>Tracheophyta</taxon>
        <taxon>Spermatophyta</taxon>
        <taxon>Magnoliopsida</taxon>
        <taxon>eudicotyledons</taxon>
        <taxon>Gunneridae</taxon>
        <taxon>Pentapetalae</taxon>
        <taxon>rosids</taxon>
        <taxon>fabids</taxon>
        <taxon>Malpighiales</taxon>
        <taxon>Salicaceae</taxon>
        <taxon>Saliceae</taxon>
        <taxon>Populus</taxon>
    </lineage>
</organism>
<dbReference type="AlphaFoldDB" id="A0AAD6M482"/>
<feature type="compositionally biased region" description="Low complexity" evidence="1">
    <location>
        <begin position="1"/>
        <end position="10"/>
    </location>
</feature>
<dbReference type="Proteomes" id="UP001164929">
    <property type="component" value="Chromosome 12"/>
</dbReference>
<evidence type="ECO:0000256" key="1">
    <source>
        <dbReference type="SAM" id="MobiDB-lite"/>
    </source>
</evidence>
<feature type="region of interest" description="Disordered" evidence="1">
    <location>
        <begin position="1"/>
        <end position="49"/>
    </location>
</feature>
<evidence type="ECO:0000313" key="2">
    <source>
        <dbReference type="EMBL" id="KAJ6978360.1"/>
    </source>
</evidence>
<evidence type="ECO:0000313" key="3">
    <source>
        <dbReference type="Proteomes" id="UP001164929"/>
    </source>
</evidence>
<feature type="compositionally biased region" description="Low complexity" evidence="1">
    <location>
        <begin position="25"/>
        <end position="36"/>
    </location>
</feature>
<gene>
    <name evidence="2" type="ORF">NC653_030057</name>
</gene>
<protein>
    <submittedName>
        <fullName evidence="2">Uncharacterized protein</fullName>
    </submittedName>
</protein>
<reference evidence="2" key="1">
    <citation type="journal article" date="2023" name="Mol. Ecol. Resour.">
        <title>Chromosome-level genome assembly of a triploid poplar Populus alba 'Berolinensis'.</title>
        <authorList>
            <person name="Chen S."/>
            <person name="Yu Y."/>
            <person name="Wang X."/>
            <person name="Wang S."/>
            <person name="Zhang T."/>
            <person name="Zhou Y."/>
            <person name="He R."/>
            <person name="Meng N."/>
            <person name="Wang Y."/>
            <person name="Liu W."/>
            <person name="Liu Z."/>
            <person name="Liu J."/>
            <person name="Guo Q."/>
            <person name="Huang H."/>
            <person name="Sederoff R.R."/>
            <person name="Wang G."/>
            <person name="Qu G."/>
            <person name="Chen S."/>
        </authorList>
    </citation>
    <scope>NUCLEOTIDE SEQUENCE</scope>
    <source>
        <strain evidence="2">SC-2020</strain>
    </source>
</reference>
<keyword evidence="3" id="KW-1185">Reference proteome</keyword>
<sequence length="144" mass="16205">MGLSSSSSTKPSKEKTTKAERRALQDAQRAAKAAAKAKTESEAVSTSKPVKAVSQCRRKMLHHLHLQLQLLIGKEVNALWKKRGGKISLHHECNLMTEVVWKRLKSVQWSIKVKLGIGLSCFDTYRSMNMELSILILSRNFFPT</sequence>
<name>A0AAD6M482_9ROSI</name>
<accession>A0AAD6M482</accession>
<dbReference type="EMBL" id="JAQIZT010000012">
    <property type="protein sequence ID" value="KAJ6978360.1"/>
    <property type="molecule type" value="Genomic_DNA"/>
</dbReference>
<feature type="compositionally biased region" description="Basic and acidic residues" evidence="1">
    <location>
        <begin position="11"/>
        <end position="24"/>
    </location>
</feature>
<comment type="caution">
    <text evidence="2">The sequence shown here is derived from an EMBL/GenBank/DDBJ whole genome shotgun (WGS) entry which is preliminary data.</text>
</comment>